<protein>
    <submittedName>
        <fullName evidence="1">Uncharacterized protein</fullName>
    </submittedName>
</protein>
<evidence type="ECO:0000313" key="2">
    <source>
        <dbReference type="Proteomes" id="UP000323046"/>
    </source>
</evidence>
<sequence>MTSEHTPDWVPAFGLQLRLTGVHFDAIRVRGVRGEAVLHHLATLTEGDPGPVIRELSGGRWNYFLLAPGTSKDFDWPPGATCFGPAARDQYVGVPAPYGNTFPLSWRCGPPRQGVFVDGELLHGVLMAQLVGEPE</sequence>
<reference evidence="1 2" key="1">
    <citation type="submission" date="2018-05" db="EMBL/GenBank/DDBJ databases">
        <title>Streptomyces venezuelae.</title>
        <authorList>
            <person name="Kim W."/>
            <person name="Lee N."/>
            <person name="Cho B.-K."/>
        </authorList>
    </citation>
    <scope>NUCLEOTIDE SEQUENCE [LARGE SCALE GENOMIC DNA]</scope>
    <source>
        <strain evidence="1 2">ATCC 14583</strain>
    </source>
</reference>
<name>A0A5P2BDK3_STRVZ</name>
<evidence type="ECO:0000313" key="1">
    <source>
        <dbReference type="EMBL" id="QES27828.1"/>
    </source>
</evidence>
<dbReference type="EMBL" id="CP029193">
    <property type="protein sequence ID" value="QES27828.1"/>
    <property type="molecule type" value="Genomic_DNA"/>
</dbReference>
<dbReference type="Proteomes" id="UP000323046">
    <property type="component" value="Chromosome"/>
</dbReference>
<organism evidence="1 2">
    <name type="scientific">Streptomyces venezuelae</name>
    <dbReference type="NCBI Taxonomy" id="54571"/>
    <lineage>
        <taxon>Bacteria</taxon>
        <taxon>Bacillati</taxon>
        <taxon>Actinomycetota</taxon>
        <taxon>Actinomycetes</taxon>
        <taxon>Kitasatosporales</taxon>
        <taxon>Streptomycetaceae</taxon>
        <taxon>Streptomyces</taxon>
    </lineage>
</organism>
<keyword evidence="2" id="KW-1185">Reference proteome</keyword>
<accession>A0A5P2BDK3</accession>
<gene>
    <name evidence="1" type="ORF">DEJ47_16505</name>
</gene>
<proteinExistence type="predicted"/>
<dbReference type="AlphaFoldDB" id="A0A5P2BDK3"/>
<dbReference type="OrthoDB" id="4279612at2"/>
<dbReference type="RefSeq" id="WP_150169116.1">
    <property type="nucleotide sequence ID" value="NZ_CP029193.1"/>
</dbReference>